<organism evidence="3 4">
    <name type="scientific">Brachionus plicatilis</name>
    <name type="common">Marine rotifer</name>
    <name type="synonym">Brachionus muelleri</name>
    <dbReference type="NCBI Taxonomy" id="10195"/>
    <lineage>
        <taxon>Eukaryota</taxon>
        <taxon>Metazoa</taxon>
        <taxon>Spiralia</taxon>
        <taxon>Gnathifera</taxon>
        <taxon>Rotifera</taxon>
        <taxon>Eurotatoria</taxon>
        <taxon>Monogononta</taxon>
        <taxon>Pseudotrocha</taxon>
        <taxon>Ploima</taxon>
        <taxon>Brachionidae</taxon>
        <taxon>Brachionus</taxon>
    </lineage>
</organism>
<evidence type="ECO:0000256" key="1">
    <source>
        <dbReference type="ARBA" id="ARBA00023125"/>
    </source>
</evidence>
<dbReference type="EMBL" id="REGN01013133">
    <property type="protein sequence ID" value="RMZ94326.1"/>
    <property type="molecule type" value="Genomic_DNA"/>
</dbReference>
<dbReference type="PROSITE" id="PS50935">
    <property type="entry name" value="SSB"/>
    <property type="match status" value="1"/>
</dbReference>
<proteinExistence type="predicted"/>
<dbReference type="PANTHER" id="PTHR10302">
    <property type="entry name" value="SINGLE-STRANDED DNA-BINDING PROTEIN"/>
    <property type="match status" value="1"/>
</dbReference>
<dbReference type="GO" id="GO:0042645">
    <property type="term" value="C:mitochondrial nucleoid"/>
    <property type="evidence" value="ECO:0007669"/>
    <property type="project" value="TreeGrafter"/>
</dbReference>
<evidence type="ECO:0000256" key="2">
    <source>
        <dbReference type="PROSITE-ProRule" id="PRU00252"/>
    </source>
</evidence>
<dbReference type="AlphaFoldDB" id="A0A3M7P5G5"/>
<dbReference type="OrthoDB" id="1078367at2759"/>
<dbReference type="PANTHER" id="PTHR10302:SF0">
    <property type="entry name" value="SINGLE-STRANDED DNA-BINDING PROTEIN, MITOCHONDRIAL"/>
    <property type="match status" value="1"/>
</dbReference>
<dbReference type="STRING" id="10195.A0A3M7P5G5"/>
<keyword evidence="1 2" id="KW-0238">DNA-binding</keyword>
<dbReference type="Proteomes" id="UP000276133">
    <property type="component" value="Unassembled WGS sequence"/>
</dbReference>
<evidence type="ECO:0000313" key="3">
    <source>
        <dbReference type="EMBL" id="RMZ94326.1"/>
    </source>
</evidence>
<dbReference type="GO" id="GO:0003697">
    <property type="term" value="F:single-stranded DNA binding"/>
    <property type="evidence" value="ECO:0007669"/>
    <property type="project" value="InterPro"/>
</dbReference>
<dbReference type="NCBIfam" id="TIGR00621">
    <property type="entry name" value="ssb"/>
    <property type="match status" value="1"/>
</dbReference>
<accession>A0A3M7P5G5</accession>
<dbReference type="InterPro" id="IPR000424">
    <property type="entry name" value="Primosome_PriB/ssb"/>
</dbReference>
<gene>
    <name evidence="3" type="ORF">BpHYR1_034034</name>
</gene>
<sequence length="160" mass="18528">MNLKRILLNNSLVRSFSVSSNVKNEANKVDEKFQQISRERTLNLVQIIGRVGHNPKVAGQSEKNEPNKKFKRVVLFSMATNEYQGMNEDGEAKFRTDWHRITLISPRLQEYALDKVSQGDRLHITGRLHYDLVKNKSGEPRLITNIVADDFIFLQKFNEN</sequence>
<dbReference type="Pfam" id="PF00436">
    <property type="entry name" value="SSB"/>
    <property type="match status" value="1"/>
</dbReference>
<comment type="caution">
    <text evidence="3">The sequence shown here is derived from an EMBL/GenBank/DDBJ whole genome shotgun (WGS) entry which is preliminary data.</text>
</comment>
<dbReference type="SUPFAM" id="SSF50249">
    <property type="entry name" value="Nucleic acid-binding proteins"/>
    <property type="match status" value="1"/>
</dbReference>
<dbReference type="CDD" id="cd04496">
    <property type="entry name" value="SSB_OBF"/>
    <property type="match status" value="1"/>
</dbReference>
<name>A0A3M7P5G5_BRAPC</name>
<dbReference type="Gene3D" id="2.40.50.140">
    <property type="entry name" value="Nucleic acid-binding proteins"/>
    <property type="match status" value="1"/>
</dbReference>
<evidence type="ECO:0000313" key="4">
    <source>
        <dbReference type="Proteomes" id="UP000276133"/>
    </source>
</evidence>
<keyword evidence="4" id="KW-1185">Reference proteome</keyword>
<dbReference type="InterPro" id="IPR012340">
    <property type="entry name" value="NA-bd_OB-fold"/>
</dbReference>
<dbReference type="InterPro" id="IPR011344">
    <property type="entry name" value="ssDNA-bd"/>
</dbReference>
<dbReference type="GO" id="GO:0006264">
    <property type="term" value="P:mitochondrial DNA replication"/>
    <property type="evidence" value="ECO:0007669"/>
    <property type="project" value="TreeGrafter"/>
</dbReference>
<protein>
    <submittedName>
        <fullName evidence="3">Single-stranded DNA-binding mitochondrial</fullName>
    </submittedName>
</protein>
<reference evidence="3 4" key="1">
    <citation type="journal article" date="2018" name="Sci. Rep.">
        <title>Genomic signatures of local adaptation to the degree of environmental predictability in rotifers.</title>
        <authorList>
            <person name="Franch-Gras L."/>
            <person name="Hahn C."/>
            <person name="Garcia-Roger E.M."/>
            <person name="Carmona M.J."/>
            <person name="Serra M."/>
            <person name="Gomez A."/>
        </authorList>
    </citation>
    <scope>NUCLEOTIDE SEQUENCE [LARGE SCALE GENOMIC DNA]</scope>
    <source>
        <strain evidence="3">HYR1</strain>
    </source>
</reference>